<dbReference type="AlphaFoldDB" id="A0A4Q5L9P2"/>
<proteinExistence type="predicted"/>
<dbReference type="EMBL" id="SEWE01000048">
    <property type="protein sequence ID" value="RYU77218.1"/>
    <property type="molecule type" value="Genomic_DNA"/>
</dbReference>
<protein>
    <submittedName>
        <fullName evidence="2">Uncharacterized protein</fullName>
    </submittedName>
</protein>
<dbReference type="OrthoDB" id="886961at2"/>
<gene>
    <name evidence="2" type="ORF">EWM57_17510</name>
</gene>
<name>A0A4Q5L9P2_9BACT</name>
<sequence length="155" mass="17148">MDTDAVEPAQPGLQTRPALPEPVGLDPNDTLPKAGKRERLSETLVHTAASTATKLLPLLELLERIRPHMENDSVFTSRRDKLNAQMALAYAQLKADKPKHEALVEAFRLLGEFVLEESREVSKDEVKESAKRFVLATLKHAPGLINAAHQARLLS</sequence>
<evidence type="ECO:0000256" key="1">
    <source>
        <dbReference type="SAM" id="MobiDB-lite"/>
    </source>
</evidence>
<evidence type="ECO:0000313" key="3">
    <source>
        <dbReference type="Proteomes" id="UP000294155"/>
    </source>
</evidence>
<keyword evidence="3" id="KW-1185">Reference proteome</keyword>
<comment type="caution">
    <text evidence="2">The sequence shown here is derived from an EMBL/GenBank/DDBJ whole genome shotgun (WGS) entry which is preliminary data.</text>
</comment>
<dbReference type="Proteomes" id="UP000294155">
    <property type="component" value="Unassembled WGS sequence"/>
</dbReference>
<organism evidence="2 3">
    <name type="scientific">Hymenobacter persicinus</name>
    <dbReference type="NCBI Taxonomy" id="2025506"/>
    <lineage>
        <taxon>Bacteria</taxon>
        <taxon>Pseudomonadati</taxon>
        <taxon>Bacteroidota</taxon>
        <taxon>Cytophagia</taxon>
        <taxon>Cytophagales</taxon>
        <taxon>Hymenobacteraceae</taxon>
        <taxon>Hymenobacter</taxon>
    </lineage>
</organism>
<reference evidence="2 3" key="1">
    <citation type="submission" date="2019-02" db="EMBL/GenBank/DDBJ databases">
        <title>Bacterial novel species isolated from soil.</title>
        <authorList>
            <person name="Jung H.-Y."/>
        </authorList>
    </citation>
    <scope>NUCLEOTIDE SEQUENCE [LARGE SCALE GENOMIC DNA]</scope>
    <source>
        <strain evidence="2 3">1-3-3-3</strain>
    </source>
</reference>
<dbReference type="RefSeq" id="WP_129922447.1">
    <property type="nucleotide sequence ID" value="NZ_SEWE01000048.1"/>
</dbReference>
<feature type="region of interest" description="Disordered" evidence="1">
    <location>
        <begin position="1"/>
        <end position="33"/>
    </location>
</feature>
<evidence type="ECO:0000313" key="2">
    <source>
        <dbReference type="EMBL" id="RYU77218.1"/>
    </source>
</evidence>
<accession>A0A4Q5L9P2</accession>